<keyword evidence="2" id="KW-1185">Reference proteome</keyword>
<proteinExistence type="predicted"/>
<reference evidence="1 2" key="1">
    <citation type="submission" date="2018-07" db="EMBL/GenBank/DDBJ databases">
        <title>Genome sequence of Nitratireductor thuwali#1536.</title>
        <authorList>
            <person name="Michoud G."/>
            <person name="Merlino G."/>
            <person name="Sefrji F.O."/>
            <person name="Daffonchio D."/>
        </authorList>
    </citation>
    <scope>NUCLEOTIDE SEQUENCE [LARGE SCALE GENOMIC DNA]</scope>
    <source>
        <strain evidence="2">Nit1536</strain>
    </source>
</reference>
<dbReference type="Pfam" id="PF09550">
    <property type="entry name" value="Phage_TAC_6"/>
    <property type="match status" value="1"/>
</dbReference>
<evidence type="ECO:0000313" key="2">
    <source>
        <dbReference type="Proteomes" id="UP001342418"/>
    </source>
</evidence>
<sequence>MEAGFGLLRLSPAHFWSMTPRELAAALAGLGAGLGLGAGQAPGRGDLDKLMQAFPDNRQTFPDNRL</sequence>
<dbReference type="Proteomes" id="UP001342418">
    <property type="component" value="Chromosome"/>
</dbReference>
<name>A0ABY5MP66_9HYPH</name>
<organism evidence="1 2">
    <name type="scientific">Nitratireductor thuwali</name>
    <dbReference type="NCBI Taxonomy" id="2267699"/>
    <lineage>
        <taxon>Bacteria</taxon>
        <taxon>Pseudomonadati</taxon>
        <taxon>Pseudomonadota</taxon>
        <taxon>Alphaproteobacteria</taxon>
        <taxon>Hyphomicrobiales</taxon>
        <taxon>Phyllobacteriaceae</taxon>
        <taxon>Nitratireductor</taxon>
    </lineage>
</organism>
<accession>A0ABY5MP66</accession>
<dbReference type="InterPro" id="IPR019056">
    <property type="entry name" value="Phage_TAC_6"/>
</dbReference>
<dbReference type="EMBL" id="CP030941">
    <property type="protein sequence ID" value="UUP18921.1"/>
    <property type="molecule type" value="Genomic_DNA"/>
</dbReference>
<evidence type="ECO:0000313" key="1">
    <source>
        <dbReference type="EMBL" id="UUP18921.1"/>
    </source>
</evidence>
<protein>
    <recommendedName>
        <fullName evidence="3">Phage tail assembly chaperone</fullName>
    </recommendedName>
</protein>
<evidence type="ECO:0008006" key="3">
    <source>
        <dbReference type="Google" id="ProtNLM"/>
    </source>
</evidence>
<gene>
    <name evidence="1" type="ORF">NTH_03407</name>
</gene>